<proteinExistence type="predicted"/>
<dbReference type="SMART" id="SM01118">
    <property type="entry name" value="CYTH"/>
    <property type="match status" value="1"/>
</dbReference>
<dbReference type="InterPro" id="IPR008173">
    <property type="entry name" value="Adenylyl_cyclase_CyaB"/>
</dbReference>
<name>A0AAW6U2U1_9BACT</name>
<dbReference type="PANTHER" id="PTHR21028:SF2">
    <property type="entry name" value="CYTH DOMAIN-CONTAINING PROTEIN"/>
    <property type="match status" value="1"/>
</dbReference>
<dbReference type="Gene3D" id="2.40.320.10">
    <property type="entry name" value="Hypothetical Protein Pfu-838710-001"/>
    <property type="match status" value="1"/>
</dbReference>
<dbReference type="InterPro" id="IPR033469">
    <property type="entry name" value="CYTH-like_dom_sf"/>
</dbReference>
<evidence type="ECO:0000313" key="2">
    <source>
        <dbReference type="EMBL" id="MDI6451210.1"/>
    </source>
</evidence>
<dbReference type="PROSITE" id="PS51707">
    <property type="entry name" value="CYTH"/>
    <property type="match status" value="1"/>
</dbReference>
<organism evidence="2 3">
    <name type="scientific">Anaerobaca lacustris</name>
    <dbReference type="NCBI Taxonomy" id="3044600"/>
    <lineage>
        <taxon>Bacteria</taxon>
        <taxon>Pseudomonadati</taxon>
        <taxon>Planctomycetota</taxon>
        <taxon>Phycisphaerae</taxon>
        <taxon>Sedimentisphaerales</taxon>
        <taxon>Anaerobacaceae</taxon>
        <taxon>Anaerobaca</taxon>
    </lineage>
</organism>
<dbReference type="AlphaFoldDB" id="A0AAW6U2U1"/>
<keyword evidence="3" id="KW-1185">Reference proteome</keyword>
<comment type="caution">
    <text evidence="2">The sequence shown here is derived from an EMBL/GenBank/DDBJ whole genome shotgun (WGS) entry which is preliminary data.</text>
</comment>
<evidence type="ECO:0000259" key="1">
    <source>
        <dbReference type="PROSITE" id="PS51707"/>
    </source>
</evidence>
<dbReference type="EMBL" id="JASCXX010000030">
    <property type="protein sequence ID" value="MDI6451210.1"/>
    <property type="molecule type" value="Genomic_DNA"/>
</dbReference>
<feature type="domain" description="CYTH" evidence="1">
    <location>
        <begin position="2"/>
        <end position="171"/>
    </location>
</feature>
<protein>
    <submittedName>
        <fullName evidence="2">Class IV adenylate cyclase</fullName>
    </submittedName>
</protein>
<evidence type="ECO:0000313" key="3">
    <source>
        <dbReference type="Proteomes" id="UP001431776"/>
    </source>
</evidence>
<sequence length="185" mass="20882">MYLEIEAKLRVDSFEPVERRLVEQGASLVSETIQTDIYFDTAAADLTRTDQCLRLRVEAMHGQEYLALTYKGPKQADDFKRRKEVNLNVTDAAAAESLLEGLGYRRALAFNKQRREWKLNDCLVALDTLPLIGTFVEIEGVNSSIIRNVQEALGLTDAPHVMDSYASLIEAALSRLDSTRREVFL</sequence>
<dbReference type="NCBIfam" id="TIGR00318">
    <property type="entry name" value="cyaB"/>
    <property type="match status" value="1"/>
</dbReference>
<dbReference type="PANTHER" id="PTHR21028">
    <property type="entry name" value="SI:CH211-156B7.4"/>
    <property type="match status" value="1"/>
</dbReference>
<accession>A0AAW6U2U1</accession>
<dbReference type="RefSeq" id="WP_349246618.1">
    <property type="nucleotide sequence ID" value="NZ_JASCXX010000030.1"/>
</dbReference>
<dbReference type="InterPro" id="IPR023577">
    <property type="entry name" value="CYTH_domain"/>
</dbReference>
<dbReference type="SUPFAM" id="SSF55154">
    <property type="entry name" value="CYTH-like phosphatases"/>
    <property type="match status" value="1"/>
</dbReference>
<dbReference type="Pfam" id="PF01928">
    <property type="entry name" value="CYTH"/>
    <property type="match status" value="1"/>
</dbReference>
<gene>
    <name evidence="2" type="primary">cyaB</name>
    <name evidence="2" type="ORF">QJ522_19260</name>
</gene>
<dbReference type="CDD" id="cd07890">
    <property type="entry name" value="CYTH-like_AC_IV-like"/>
    <property type="match status" value="1"/>
</dbReference>
<reference evidence="2" key="1">
    <citation type="submission" date="2023-05" db="EMBL/GenBank/DDBJ databases">
        <title>Anaerotaeda fermentans gen. nov., sp. nov., a novel anaerobic planctomycete of the new family within the order Sedimentisphaerales isolated from Taman Peninsula, Russia.</title>
        <authorList>
            <person name="Khomyakova M.A."/>
            <person name="Merkel A.Y."/>
            <person name="Slobodkin A.I."/>
        </authorList>
    </citation>
    <scope>NUCLEOTIDE SEQUENCE</scope>
    <source>
        <strain evidence="2">M17dextr</strain>
    </source>
</reference>
<dbReference type="Proteomes" id="UP001431776">
    <property type="component" value="Unassembled WGS sequence"/>
</dbReference>